<feature type="transmembrane region" description="Helical" evidence="10">
    <location>
        <begin position="96"/>
        <end position="114"/>
    </location>
</feature>
<dbReference type="Pfam" id="PF00512">
    <property type="entry name" value="HisKA"/>
    <property type="match status" value="1"/>
</dbReference>
<dbReference type="Pfam" id="PF13188">
    <property type="entry name" value="PAS_8"/>
    <property type="match status" value="1"/>
</dbReference>
<accession>A6TWB2</accession>
<dbReference type="KEGG" id="amt:Amet_4407"/>
<keyword evidence="8" id="KW-0902">Two-component regulatory system</keyword>
<dbReference type="PANTHER" id="PTHR43047:SF72">
    <property type="entry name" value="OSMOSENSING HISTIDINE PROTEIN KINASE SLN1"/>
    <property type="match status" value="1"/>
</dbReference>
<dbReference type="SUPFAM" id="SSF55874">
    <property type="entry name" value="ATPase domain of HSP90 chaperone/DNA topoisomerase II/histidine kinase"/>
    <property type="match status" value="1"/>
</dbReference>
<dbReference type="InterPro" id="IPR003594">
    <property type="entry name" value="HATPase_dom"/>
</dbReference>
<keyword evidence="3" id="KW-0597">Phosphoprotein</keyword>
<keyword evidence="4 14" id="KW-0808">Transferase</keyword>
<evidence type="ECO:0000259" key="11">
    <source>
        <dbReference type="PROSITE" id="PS50109"/>
    </source>
</evidence>
<dbReference type="EMBL" id="CP000724">
    <property type="protein sequence ID" value="ABR50480.1"/>
    <property type="molecule type" value="Genomic_DNA"/>
</dbReference>
<feature type="domain" description="PAC" evidence="13">
    <location>
        <begin position="332"/>
        <end position="384"/>
    </location>
</feature>
<evidence type="ECO:0000313" key="15">
    <source>
        <dbReference type="Proteomes" id="UP000001572"/>
    </source>
</evidence>
<keyword evidence="9" id="KW-0175">Coiled coil</keyword>
<dbReference type="InterPro" id="IPR036097">
    <property type="entry name" value="HisK_dim/P_sf"/>
</dbReference>
<dbReference type="GO" id="GO:0005524">
    <property type="term" value="F:ATP binding"/>
    <property type="evidence" value="ECO:0007669"/>
    <property type="project" value="UniProtKB-KW"/>
</dbReference>
<evidence type="ECO:0000259" key="12">
    <source>
        <dbReference type="PROSITE" id="PS50112"/>
    </source>
</evidence>
<dbReference type="Pfam" id="PF08447">
    <property type="entry name" value="PAS_3"/>
    <property type="match status" value="2"/>
</dbReference>
<dbReference type="AlphaFoldDB" id="A6TWB2"/>
<dbReference type="SMART" id="SM00388">
    <property type="entry name" value="HisKA"/>
    <property type="match status" value="1"/>
</dbReference>
<evidence type="ECO:0000256" key="6">
    <source>
        <dbReference type="ARBA" id="ARBA00022777"/>
    </source>
</evidence>
<dbReference type="InterPro" id="IPR035965">
    <property type="entry name" value="PAS-like_dom_sf"/>
</dbReference>
<dbReference type="FunFam" id="3.30.565.10:FF:000037">
    <property type="entry name" value="Hybrid sensor histidine kinase/response regulator"/>
    <property type="match status" value="1"/>
</dbReference>
<dbReference type="EC" id="2.7.13.3" evidence="2"/>
<evidence type="ECO:0000256" key="7">
    <source>
        <dbReference type="ARBA" id="ARBA00022840"/>
    </source>
</evidence>
<dbReference type="SMART" id="SM00086">
    <property type="entry name" value="PAC"/>
    <property type="match status" value="3"/>
</dbReference>
<evidence type="ECO:0000256" key="9">
    <source>
        <dbReference type="SAM" id="Coils"/>
    </source>
</evidence>
<feature type="domain" description="PAC" evidence="13">
    <location>
        <begin position="206"/>
        <end position="258"/>
    </location>
</feature>
<dbReference type="PROSITE" id="PS50109">
    <property type="entry name" value="HIS_KIN"/>
    <property type="match status" value="1"/>
</dbReference>
<dbReference type="HOGENOM" id="CLU_000445_89_20_9"/>
<dbReference type="InterPro" id="IPR013655">
    <property type="entry name" value="PAS_fold_3"/>
</dbReference>
<proteinExistence type="predicted"/>
<dbReference type="STRING" id="293826.Amet_4407"/>
<feature type="coiled-coil region" evidence="9">
    <location>
        <begin position="249"/>
        <end position="276"/>
    </location>
</feature>
<dbReference type="PRINTS" id="PR00344">
    <property type="entry name" value="BCTRLSENSOR"/>
</dbReference>
<dbReference type="eggNOG" id="COG2202">
    <property type="taxonomic scope" value="Bacteria"/>
</dbReference>
<keyword evidence="15" id="KW-1185">Reference proteome</keyword>
<keyword evidence="10" id="KW-0812">Transmembrane</keyword>
<dbReference type="SMART" id="SM00387">
    <property type="entry name" value="HATPase_c"/>
    <property type="match status" value="1"/>
</dbReference>
<dbReference type="PANTHER" id="PTHR43047">
    <property type="entry name" value="TWO-COMPONENT HISTIDINE PROTEIN KINASE"/>
    <property type="match status" value="1"/>
</dbReference>
<dbReference type="InterPro" id="IPR000700">
    <property type="entry name" value="PAS-assoc_C"/>
</dbReference>
<dbReference type="InterPro" id="IPR004358">
    <property type="entry name" value="Sig_transdc_His_kin-like_C"/>
</dbReference>
<feature type="domain" description="PAS" evidence="12">
    <location>
        <begin position="132"/>
        <end position="202"/>
    </location>
</feature>
<feature type="domain" description="PAS" evidence="12">
    <location>
        <begin position="259"/>
        <end position="329"/>
    </location>
</feature>
<evidence type="ECO:0000256" key="2">
    <source>
        <dbReference type="ARBA" id="ARBA00012438"/>
    </source>
</evidence>
<dbReference type="CDD" id="cd16922">
    <property type="entry name" value="HATPase_EvgS-ArcB-TorS-like"/>
    <property type="match status" value="1"/>
</dbReference>
<keyword evidence="5" id="KW-0547">Nucleotide-binding</keyword>
<gene>
    <name evidence="14" type="ordered locus">Amet_4407</name>
</gene>
<dbReference type="GO" id="GO:0000155">
    <property type="term" value="F:phosphorelay sensor kinase activity"/>
    <property type="evidence" value="ECO:0007669"/>
    <property type="project" value="InterPro"/>
</dbReference>
<dbReference type="Proteomes" id="UP000001572">
    <property type="component" value="Chromosome"/>
</dbReference>
<dbReference type="InterPro" id="IPR036890">
    <property type="entry name" value="HATPase_C_sf"/>
</dbReference>
<sequence>MQGLQREKYVGFLKRSYKGVSIKDIIIIMSLIILMGVDIGNSGGAVNSLKIFLIVLTLGYSFAKIELHSPYISIIIAVAHIVYSYVAYFIRGYRNIDVMMMVMIQVISFTIAINRGSTRGQLKKQIKQLEERQRNLEHAEATSNVIVVYTDLEGTFTKVPPGFCKIMGYTEAELLNKNYKEITHGEDLQISVENTDSLIRGEKTAIKMDKRYIRKDGQIIWVDLNESVARDHYGNPCYLLAYIRDITEEKRMKNALEESEMKLRRITDNISDMIVETTMDGIIRYASPSNKVSTGYEVEEMIGESILEKMHPDDIDKVKITMEKLKEDLTWSKVEVRCQHRQGHYAWIEIMGNVLIGDNDGASGLIFCARDISERKKVEMDLYESEERYRSLFENSPDAISVYNDEKFILANRAAAKLVGLKDPKQLIGRSVMDFIHSSSYEKKLEATEEIKIGKVEPGYFTEEKIVDIYGRVIDVEVGCSLLSYNGRMAVQVVSRDISDRKRAEILEKHMAQKQQLIHEMQECDRLKTEFFSNISHELRTPLNVILGSLQLMNLYTNKEASMTYPNNLSKHVGIMRQNSYRLLRLVNNLIDMTKIDSGFCEMQLQNHNIVSIVEEITLSVAAFIENRQITLLFDTEVEERMIACDPDKIERIILNLLSNSVKFTNYGGQITVYIEEIEGNVVISIKDTGIGIETEKLDMIFQRFRQADDLLTRRNEGSGIGLSLAKSLIELQGGTISVTSEYGRGSEFTVTFPIRVVETMKGEVQEINNKQKSYIEQISIEFSDIYALN</sequence>
<reference evidence="15" key="1">
    <citation type="journal article" date="2016" name="Genome Announc.">
        <title>Complete genome sequence of Alkaliphilus metalliredigens strain QYMF, an alkaliphilic and metal-reducing bacterium isolated from borax-contaminated leachate ponds.</title>
        <authorList>
            <person name="Hwang C."/>
            <person name="Copeland A."/>
            <person name="Lucas S."/>
            <person name="Lapidus A."/>
            <person name="Barry K."/>
            <person name="Detter J.C."/>
            <person name="Glavina Del Rio T."/>
            <person name="Hammon N."/>
            <person name="Israni S."/>
            <person name="Dalin E."/>
            <person name="Tice H."/>
            <person name="Pitluck S."/>
            <person name="Chertkov O."/>
            <person name="Brettin T."/>
            <person name="Bruce D."/>
            <person name="Han C."/>
            <person name="Schmutz J."/>
            <person name="Larimer F."/>
            <person name="Land M.L."/>
            <person name="Hauser L."/>
            <person name="Kyrpides N."/>
            <person name="Mikhailova N."/>
            <person name="Ye Q."/>
            <person name="Zhou J."/>
            <person name="Richardson P."/>
            <person name="Fields M.W."/>
        </authorList>
    </citation>
    <scope>NUCLEOTIDE SEQUENCE [LARGE SCALE GENOMIC DNA]</scope>
    <source>
        <strain evidence="15">QYMF</strain>
    </source>
</reference>
<name>A6TWB2_ALKMQ</name>
<evidence type="ECO:0000256" key="8">
    <source>
        <dbReference type="ARBA" id="ARBA00023012"/>
    </source>
</evidence>
<organism evidence="14 15">
    <name type="scientific">Alkaliphilus metalliredigens (strain QYMF)</name>
    <dbReference type="NCBI Taxonomy" id="293826"/>
    <lineage>
        <taxon>Bacteria</taxon>
        <taxon>Bacillati</taxon>
        <taxon>Bacillota</taxon>
        <taxon>Clostridia</taxon>
        <taxon>Peptostreptococcales</taxon>
        <taxon>Natronincolaceae</taxon>
        <taxon>Alkaliphilus</taxon>
    </lineage>
</organism>
<dbReference type="SUPFAM" id="SSF47384">
    <property type="entry name" value="Homodimeric domain of signal transducing histidine kinase"/>
    <property type="match status" value="1"/>
</dbReference>
<dbReference type="InterPro" id="IPR005467">
    <property type="entry name" value="His_kinase_dom"/>
</dbReference>
<keyword evidence="6 14" id="KW-0418">Kinase</keyword>
<dbReference type="Gene3D" id="1.10.287.130">
    <property type="match status" value="1"/>
</dbReference>
<dbReference type="CDD" id="cd00130">
    <property type="entry name" value="PAS"/>
    <property type="match status" value="3"/>
</dbReference>
<dbReference type="InterPro" id="IPR000014">
    <property type="entry name" value="PAS"/>
</dbReference>
<protein>
    <recommendedName>
        <fullName evidence="2">histidine kinase</fullName>
        <ecNumber evidence="2">2.7.13.3</ecNumber>
    </recommendedName>
</protein>
<dbReference type="Pfam" id="PF02518">
    <property type="entry name" value="HATPase_c"/>
    <property type="match status" value="1"/>
</dbReference>
<dbReference type="GO" id="GO:0005886">
    <property type="term" value="C:plasma membrane"/>
    <property type="evidence" value="ECO:0007669"/>
    <property type="project" value="TreeGrafter"/>
</dbReference>
<feature type="transmembrane region" description="Helical" evidence="10">
    <location>
        <begin position="70"/>
        <end position="90"/>
    </location>
</feature>
<dbReference type="SUPFAM" id="SSF55785">
    <property type="entry name" value="PYP-like sensor domain (PAS domain)"/>
    <property type="match status" value="3"/>
</dbReference>
<dbReference type="GO" id="GO:0009927">
    <property type="term" value="F:histidine phosphotransfer kinase activity"/>
    <property type="evidence" value="ECO:0007669"/>
    <property type="project" value="TreeGrafter"/>
</dbReference>
<dbReference type="InterPro" id="IPR003661">
    <property type="entry name" value="HisK_dim/P_dom"/>
</dbReference>
<dbReference type="CDD" id="cd00082">
    <property type="entry name" value="HisKA"/>
    <property type="match status" value="1"/>
</dbReference>
<keyword evidence="7" id="KW-0067">ATP-binding</keyword>
<feature type="domain" description="Histidine kinase" evidence="11">
    <location>
        <begin position="534"/>
        <end position="757"/>
    </location>
</feature>
<evidence type="ECO:0000256" key="3">
    <source>
        <dbReference type="ARBA" id="ARBA00022553"/>
    </source>
</evidence>
<dbReference type="InterPro" id="IPR001610">
    <property type="entry name" value="PAC"/>
</dbReference>
<dbReference type="Gene3D" id="3.30.450.20">
    <property type="entry name" value="PAS domain"/>
    <property type="match status" value="3"/>
</dbReference>
<dbReference type="PROSITE" id="PS50113">
    <property type="entry name" value="PAC"/>
    <property type="match status" value="2"/>
</dbReference>
<evidence type="ECO:0000259" key="13">
    <source>
        <dbReference type="PROSITE" id="PS50113"/>
    </source>
</evidence>
<evidence type="ECO:0000256" key="10">
    <source>
        <dbReference type="SAM" id="Phobius"/>
    </source>
</evidence>
<comment type="catalytic activity">
    <reaction evidence="1">
        <text>ATP + protein L-histidine = ADP + protein N-phospho-L-histidine.</text>
        <dbReference type="EC" id="2.7.13.3"/>
    </reaction>
</comment>
<dbReference type="NCBIfam" id="TIGR00229">
    <property type="entry name" value="sensory_box"/>
    <property type="match status" value="3"/>
</dbReference>
<evidence type="ECO:0000256" key="1">
    <source>
        <dbReference type="ARBA" id="ARBA00000085"/>
    </source>
</evidence>
<dbReference type="eggNOG" id="COG2205">
    <property type="taxonomic scope" value="Bacteria"/>
</dbReference>
<dbReference type="SMART" id="SM00091">
    <property type="entry name" value="PAS"/>
    <property type="match status" value="3"/>
</dbReference>
<evidence type="ECO:0000256" key="5">
    <source>
        <dbReference type="ARBA" id="ARBA00022741"/>
    </source>
</evidence>
<dbReference type="RefSeq" id="WP_012065372.1">
    <property type="nucleotide sequence ID" value="NC_009633.1"/>
</dbReference>
<keyword evidence="10" id="KW-0472">Membrane</keyword>
<keyword evidence="10" id="KW-1133">Transmembrane helix</keyword>
<dbReference type="PROSITE" id="PS50112">
    <property type="entry name" value="PAS"/>
    <property type="match status" value="2"/>
</dbReference>
<evidence type="ECO:0000313" key="14">
    <source>
        <dbReference type="EMBL" id="ABR50480.1"/>
    </source>
</evidence>
<dbReference type="Gene3D" id="3.30.565.10">
    <property type="entry name" value="Histidine kinase-like ATPase, C-terminal domain"/>
    <property type="match status" value="1"/>
</dbReference>
<dbReference type="OrthoDB" id="9813394at2"/>
<evidence type="ECO:0000256" key="4">
    <source>
        <dbReference type="ARBA" id="ARBA00022679"/>
    </source>
</evidence>
<feature type="transmembrane region" description="Helical" evidence="10">
    <location>
        <begin position="20"/>
        <end position="39"/>
    </location>
</feature>